<reference evidence="1 2" key="1">
    <citation type="journal article" date="2019" name="Emerg. Microbes Infect.">
        <title>Comprehensive subspecies identification of 175 nontuberculous mycobacteria species based on 7547 genomic profiles.</title>
        <authorList>
            <person name="Matsumoto Y."/>
            <person name="Kinjo T."/>
            <person name="Motooka D."/>
            <person name="Nabeya D."/>
            <person name="Jung N."/>
            <person name="Uechi K."/>
            <person name="Horii T."/>
            <person name="Iida T."/>
            <person name="Fujita J."/>
            <person name="Nakamura S."/>
        </authorList>
    </citation>
    <scope>NUCLEOTIDE SEQUENCE [LARGE SCALE GENOMIC DNA]</scope>
    <source>
        <strain evidence="1 2">JCM 30275</strain>
    </source>
</reference>
<evidence type="ECO:0000313" key="2">
    <source>
        <dbReference type="Proteomes" id="UP000467249"/>
    </source>
</evidence>
<sequence length="82" mass="8123">MEDTMTTQISKRAAGILASAVAAGGLALGLGFAPTAGAADNCGYGYHLAGGSCIANAPGPGAQVDPGHPNCWINDNGDQRCY</sequence>
<dbReference type="EMBL" id="AP022620">
    <property type="protein sequence ID" value="BBZ76558.1"/>
    <property type="molecule type" value="Genomic_DNA"/>
</dbReference>
<protein>
    <submittedName>
        <fullName evidence="1">Uncharacterized protein</fullName>
    </submittedName>
</protein>
<evidence type="ECO:0000313" key="1">
    <source>
        <dbReference type="EMBL" id="BBZ76558.1"/>
    </source>
</evidence>
<organism evidence="1 2">
    <name type="scientific">Mycolicibacterium anyangense</name>
    <dbReference type="NCBI Taxonomy" id="1431246"/>
    <lineage>
        <taxon>Bacteria</taxon>
        <taxon>Bacillati</taxon>
        <taxon>Actinomycetota</taxon>
        <taxon>Actinomycetes</taxon>
        <taxon>Mycobacteriales</taxon>
        <taxon>Mycobacteriaceae</taxon>
        <taxon>Mycolicibacterium</taxon>
    </lineage>
</organism>
<name>A0A6N4W7Q9_9MYCO</name>
<gene>
    <name evidence="1" type="ORF">MANY_18950</name>
</gene>
<dbReference type="Proteomes" id="UP000467249">
    <property type="component" value="Chromosome"/>
</dbReference>
<dbReference type="KEGG" id="many:MANY_18950"/>
<keyword evidence="2" id="KW-1185">Reference proteome</keyword>
<proteinExistence type="predicted"/>
<accession>A0A6N4W7Q9</accession>
<dbReference type="AlphaFoldDB" id="A0A6N4W7Q9"/>